<protein>
    <submittedName>
        <fullName evidence="1">Uncharacterized protein</fullName>
    </submittedName>
</protein>
<dbReference type="eggNOG" id="COG1807">
    <property type="taxonomic scope" value="Bacteria"/>
</dbReference>
<evidence type="ECO:0000313" key="2">
    <source>
        <dbReference type="Proteomes" id="UP000008204"/>
    </source>
</evidence>
<reference evidence="2" key="1">
    <citation type="journal article" date="2011" name="MBio">
        <title>Novel metabolic attributes of the genus Cyanothece, comprising a group of unicellular nitrogen-fixing Cyanobacteria.</title>
        <authorList>
            <person name="Bandyopadhyay A."/>
            <person name="Elvitigala T."/>
            <person name="Welsh E."/>
            <person name="Stockel J."/>
            <person name="Liberton M."/>
            <person name="Min H."/>
            <person name="Sherman L.A."/>
            <person name="Pakrasi H.B."/>
        </authorList>
    </citation>
    <scope>NUCLEOTIDE SEQUENCE [LARGE SCALE GENOMIC DNA]</scope>
    <source>
        <strain evidence="2">PCC 8801</strain>
    </source>
</reference>
<organism evidence="1 2">
    <name type="scientific">Rippkaea orientalis (strain PCC 8801 / RF-1)</name>
    <name type="common">Cyanothece sp. (strain PCC 8801)</name>
    <dbReference type="NCBI Taxonomy" id="41431"/>
    <lineage>
        <taxon>Bacteria</taxon>
        <taxon>Bacillati</taxon>
        <taxon>Cyanobacteriota</taxon>
        <taxon>Cyanophyceae</taxon>
        <taxon>Oscillatoriophycideae</taxon>
        <taxon>Chroococcales</taxon>
        <taxon>Aphanothecaceae</taxon>
        <taxon>Rippkaea</taxon>
        <taxon>Rippkaea orientalis</taxon>
    </lineage>
</organism>
<keyword evidence="2" id="KW-1185">Reference proteome</keyword>
<accession>B7JYC2</accession>
<sequence length="151" mass="17600">MYCHHYFIDYPHWWTTAWLSTMGEIITYADQTTSDCIIFDKNLYGDHIYILVPFYTKLDPKKDQKLGVDVAVEQLDMGRSKVTDLMDKKHLNQQCTYIVSAQQLENLKAQGYAPQPLEIFKDINGEQIYYLIELSRKIGSSILIEQLEPIS</sequence>
<proteinExistence type="predicted"/>
<evidence type="ECO:0000313" key="1">
    <source>
        <dbReference type="EMBL" id="ACK67224.1"/>
    </source>
</evidence>
<dbReference type="HOGENOM" id="CLU_1728348_0_0_3"/>
<dbReference type="KEGG" id="cyp:PCC8801_3251"/>
<dbReference type="AlphaFoldDB" id="B7JYC2"/>
<dbReference type="STRING" id="41431.PCC8801_3251"/>
<name>B7JYC2_RIPO1</name>
<gene>
    <name evidence="1" type="ordered locus">PCC8801_3251</name>
</gene>
<dbReference type="EMBL" id="CP001287">
    <property type="protein sequence ID" value="ACK67224.1"/>
    <property type="molecule type" value="Genomic_DNA"/>
</dbReference>
<dbReference type="Proteomes" id="UP000008204">
    <property type="component" value="Chromosome"/>
</dbReference>
<dbReference type="RefSeq" id="WP_012596485.1">
    <property type="nucleotide sequence ID" value="NC_011726.1"/>
</dbReference>